<evidence type="ECO:0000313" key="7">
    <source>
        <dbReference type="EMBL" id="KAB2344172.1"/>
    </source>
</evidence>
<keyword evidence="8" id="KW-1185">Reference proteome</keyword>
<dbReference type="PANTHER" id="PTHR35807:SF1">
    <property type="entry name" value="TRANSCRIPTIONAL REGULATOR REDD"/>
    <property type="match status" value="1"/>
</dbReference>
<dbReference type="GO" id="GO:0003677">
    <property type="term" value="F:DNA binding"/>
    <property type="evidence" value="ECO:0007669"/>
    <property type="project" value="UniProtKB-KW"/>
</dbReference>
<comment type="caution">
    <text evidence="7">The sequence shown here is derived from an EMBL/GenBank/DDBJ whole genome shotgun (WGS) entry which is preliminary data.</text>
</comment>
<dbReference type="GO" id="GO:0000160">
    <property type="term" value="P:phosphorelay signal transduction system"/>
    <property type="evidence" value="ECO:0007669"/>
    <property type="project" value="InterPro"/>
</dbReference>
<gene>
    <name evidence="7" type="ORF">F8566_32980</name>
</gene>
<reference evidence="7 8" key="1">
    <citation type="submission" date="2019-09" db="EMBL/GenBank/DDBJ databases">
        <title>Actinomadura physcomitrii sp. nov., a novel actinomycete isolated from moss [Physcomitrium sphaericum (Ludw) Fuernr].</title>
        <authorList>
            <person name="Zhuang X."/>
            <person name="Liu C."/>
        </authorList>
    </citation>
    <scope>NUCLEOTIDE SEQUENCE [LARGE SCALE GENOMIC DNA]</scope>
    <source>
        <strain evidence="7 8">HMC1</strain>
    </source>
</reference>
<dbReference type="CDD" id="cd15831">
    <property type="entry name" value="BTAD"/>
    <property type="match status" value="1"/>
</dbReference>
<dbReference type="PANTHER" id="PTHR35807">
    <property type="entry name" value="TRANSCRIPTIONAL REGULATOR REDD-RELATED"/>
    <property type="match status" value="1"/>
</dbReference>
<evidence type="ECO:0000256" key="1">
    <source>
        <dbReference type="ARBA" id="ARBA00005820"/>
    </source>
</evidence>
<evidence type="ECO:0000256" key="2">
    <source>
        <dbReference type="ARBA" id="ARBA00023015"/>
    </source>
</evidence>
<protein>
    <submittedName>
        <fullName evidence="7">AfsR/SARP family transcriptional regulator</fullName>
    </submittedName>
</protein>
<dbReference type="Proteomes" id="UP000468735">
    <property type="component" value="Unassembled WGS sequence"/>
</dbReference>
<name>A0A6H9YNQ7_9ACTN</name>
<feature type="region of interest" description="Disordered" evidence="5">
    <location>
        <begin position="492"/>
        <end position="514"/>
    </location>
</feature>
<dbReference type="SUPFAM" id="SSF48452">
    <property type="entry name" value="TPR-like"/>
    <property type="match status" value="1"/>
</dbReference>
<evidence type="ECO:0000259" key="6">
    <source>
        <dbReference type="SMART" id="SM01043"/>
    </source>
</evidence>
<organism evidence="7 8">
    <name type="scientific">Actinomadura rudentiformis</name>
    <dbReference type="NCBI Taxonomy" id="359158"/>
    <lineage>
        <taxon>Bacteria</taxon>
        <taxon>Bacillati</taxon>
        <taxon>Actinomycetota</taxon>
        <taxon>Actinomycetes</taxon>
        <taxon>Streptosporangiales</taxon>
        <taxon>Thermomonosporaceae</taxon>
        <taxon>Actinomadura</taxon>
    </lineage>
</organism>
<dbReference type="SUPFAM" id="SSF52540">
    <property type="entry name" value="P-loop containing nucleoside triphosphate hydrolases"/>
    <property type="match status" value="1"/>
</dbReference>
<comment type="similarity">
    <text evidence="1">Belongs to the AfsR/DnrI/RedD regulatory family.</text>
</comment>
<dbReference type="Pfam" id="PF03704">
    <property type="entry name" value="BTAD"/>
    <property type="match status" value="1"/>
</dbReference>
<dbReference type="Gene3D" id="1.10.10.10">
    <property type="entry name" value="Winged helix-like DNA-binding domain superfamily/Winged helix DNA-binding domain"/>
    <property type="match status" value="1"/>
</dbReference>
<dbReference type="PRINTS" id="PR00364">
    <property type="entry name" value="DISEASERSIST"/>
</dbReference>
<evidence type="ECO:0000256" key="4">
    <source>
        <dbReference type="ARBA" id="ARBA00023163"/>
    </source>
</evidence>
<accession>A0A6H9YNQ7</accession>
<dbReference type="Gene3D" id="1.25.40.10">
    <property type="entry name" value="Tetratricopeptide repeat domain"/>
    <property type="match status" value="1"/>
</dbReference>
<dbReference type="InterPro" id="IPR036388">
    <property type="entry name" value="WH-like_DNA-bd_sf"/>
</dbReference>
<evidence type="ECO:0000256" key="5">
    <source>
        <dbReference type="SAM" id="MobiDB-lite"/>
    </source>
</evidence>
<dbReference type="GO" id="GO:0006355">
    <property type="term" value="P:regulation of DNA-templated transcription"/>
    <property type="evidence" value="ECO:0007669"/>
    <property type="project" value="InterPro"/>
</dbReference>
<dbReference type="EMBL" id="WBMT01000017">
    <property type="protein sequence ID" value="KAB2344172.1"/>
    <property type="molecule type" value="Genomic_DNA"/>
</dbReference>
<dbReference type="InterPro" id="IPR011990">
    <property type="entry name" value="TPR-like_helical_dom_sf"/>
</dbReference>
<evidence type="ECO:0000313" key="8">
    <source>
        <dbReference type="Proteomes" id="UP000468735"/>
    </source>
</evidence>
<dbReference type="SMART" id="SM01043">
    <property type="entry name" value="BTAD"/>
    <property type="match status" value="1"/>
</dbReference>
<keyword evidence="4" id="KW-0804">Transcription</keyword>
<dbReference type="SUPFAM" id="SSF46894">
    <property type="entry name" value="C-terminal effector domain of the bipartite response regulators"/>
    <property type="match status" value="1"/>
</dbReference>
<dbReference type="InterPro" id="IPR001867">
    <property type="entry name" value="OmpR/PhoB-type_DNA-bd"/>
</dbReference>
<proteinExistence type="inferred from homology"/>
<keyword evidence="3" id="KW-0238">DNA-binding</keyword>
<keyword evidence="2" id="KW-0805">Transcription regulation</keyword>
<evidence type="ECO:0000256" key="3">
    <source>
        <dbReference type="ARBA" id="ARBA00023125"/>
    </source>
</evidence>
<feature type="domain" description="Bacterial transcriptional activator" evidence="6">
    <location>
        <begin position="99"/>
        <end position="243"/>
    </location>
</feature>
<dbReference type="AlphaFoldDB" id="A0A6H9YNQ7"/>
<dbReference type="Pfam" id="PF00486">
    <property type="entry name" value="Trans_reg_C"/>
    <property type="match status" value="1"/>
</dbReference>
<dbReference type="OrthoDB" id="5521887at2"/>
<dbReference type="GO" id="GO:0043531">
    <property type="term" value="F:ADP binding"/>
    <property type="evidence" value="ECO:0007669"/>
    <property type="project" value="InterPro"/>
</dbReference>
<dbReference type="InterPro" id="IPR005158">
    <property type="entry name" value="BTAD"/>
</dbReference>
<sequence>MEFRILGTLEAAFQRRPVRLRGGRSQLILAALLLNVDRAVSAGRLAETVWGEHLPESARTQVAICVSGLRRVVREAGCGMDWLQTAGSGYRVRAEAVRLDAQTAEELRARAQDATTEGRTEEAAALLRQALGLWRGPVLAGLDGEIIVASARRLEDLRVTMAEELADAELSLGRHREVADELTALVLENPFRERLRGRLMTALARAGRKAEALEVYQEGRRTLVQELGLEPGRALRELHGAILRDDSSLHAASAARSRGRRPAQLPPAASAFTGRAAELRVLDDLLEGQDETNRHLPICVISGVAGVGKTGLALHWAHRAASRFPDGHLFADLHGNGPRARPTPPEAVLARWLRALGVPDHEIPRDREERAALYRSTLDGRRMLILLDNAESAAQVRPLLPGSHRCCAIVTARQPLQELLAAEGAQALLLERLSPDESVDLLGRLAGLVRVAEDPAAALRLGELCGHLPLAVRTAAVSLATHPTWTLADLTDRLNSAPRPPHSPDSGYSALRRP</sequence>
<dbReference type="InterPro" id="IPR051677">
    <property type="entry name" value="AfsR-DnrI-RedD_regulator"/>
</dbReference>
<dbReference type="InterPro" id="IPR016032">
    <property type="entry name" value="Sig_transdc_resp-reg_C-effctor"/>
</dbReference>
<dbReference type="InterPro" id="IPR027417">
    <property type="entry name" value="P-loop_NTPase"/>
</dbReference>